<sequence length="712" mass="79609">MNSSWLRPIEAWRQAIVTQLVQQSQASTSESNRIAQHLGLALLWLCGCEHGRILSTGTIEQWQHQSDLYPRLLELLHRTDNRLGISFPFALPTVAIPDELLRRLLNALGKANRQSTLERIGEQLGQLYEHSLSWQAESDHLANQSIAIPSPRITKKNRGIYYTPAIVVDYIVKQTIGRVLAAEPSSNLPSFQILDPACGSGAFLLGAYQYLLNWQLQRYLTVGKSSVLVPDSHGQWQLSIAEHLRLLNYLYGVDIDPAAIGVTRLSLWLMTLTSPDTLDRPLPDLSNQLRCGNALIDADCHDFTWQQAFPTILANGGFEVVIGNPPYLDSEGMTTHLPNWRQACTQQYRSAVGNWDLFCVFIEKAIDLCRSGGFISLVVPNKLASAAYAHPVRQLLTQTTQLLHLRDYAAVPVFAASVYPLVFVAKKGGTSNSSLLYEAMQDLQQVHSSRSINLFASGDMWRFTTPVSQSLLSRLQQTLPALGDIARVQGAATVAEAYEIQSLIQDNSLPTTGDLPVINSGTIDRYQLRWGHKPLRYLGQVYHYPCVAAVHSTKLPTKRYQQATKPKIIVAGLSQQLECAIDRHGSVLAAKSTSIIWQDTETLDLRYLLGLLNSQLLNAYFRHSFGGNRLQGGYYRVGPPQLRSLPIYMPNWDDATDRQQYIRLIALVEQRLSATTTSQFGPLDHAIDRLVYALYRLNEAEIKTVEAIGWEL</sequence>
<keyword evidence="5" id="KW-0680">Restriction system</keyword>
<keyword evidence="4" id="KW-0949">S-adenosyl-L-methionine</keyword>
<dbReference type="PANTHER" id="PTHR33841:SF1">
    <property type="entry name" value="DNA METHYLTRANSFERASE A"/>
    <property type="match status" value="1"/>
</dbReference>
<comment type="catalytic activity">
    <reaction evidence="7">
        <text>a 2'-deoxyadenosine in DNA + S-adenosyl-L-methionine = an N(6)-methyl-2'-deoxyadenosine in DNA + S-adenosyl-L-homocysteine + H(+)</text>
        <dbReference type="Rhea" id="RHEA:15197"/>
        <dbReference type="Rhea" id="RHEA-COMP:12418"/>
        <dbReference type="Rhea" id="RHEA-COMP:12419"/>
        <dbReference type="ChEBI" id="CHEBI:15378"/>
        <dbReference type="ChEBI" id="CHEBI:57856"/>
        <dbReference type="ChEBI" id="CHEBI:59789"/>
        <dbReference type="ChEBI" id="CHEBI:90615"/>
        <dbReference type="ChEBI" id="CHEBI:90616"/>
        <dbReference type="EC" id="2.1.1.72"/>
    </reaction>
</comment>
<dbReference type="InterPro" id="IPR050953">
    <property type="entry name" value="N4_N6_ade-DNA_methylase"/>
</dbReference>
<dbReference type="KEGG" id="tsin:OXH18_01300"/>
<proteinExistence type="predicted"/>
<evidence type="ECO:0000256" key="3">
    <source>
        <dbReference type="ARBA" id="ARBA00022679"/>
    </source>
</evidence>
<evidence type="ECO:0000256" key="2">
    <source>
        <dbReference type="ARBA" id="ARBA00022603"/>
    </source>
</evidence>
<dbReference type="Gene3D" id="3.40.50.150">
    <property type="entry name" value="Vaccinia Virus protein VP39"/>
    <property type="match status" value="1"/>
</dbReference>
<dbReference type="REBASE" id="681347">
    <property type="entry name" value="M.Lsp174ORF1300P"/>
</dbReference>
<dbReference type="RefSeq" id="WP_268610623.1">
    <property type="nucleotide sequence ID" value="NZ_CP113797.1"/>
</dbReference>
<reference evidence="10" key="1">
    <citation type="submission" date="2022-12" db="EMBL/GenBank/DDBJ databases">
        <title>Polyphasic identification of a Novel Hot-Spring Cyanobacterium Ocullathermofonsia sinensis gen nov. sp. nov. and Genomic Insights on its Adaptations to the Thermal Habitat.</title>
        <authorList>
            <person name="Daroch M."/>
            <person name="Tang J."/>
            <person name="Jiang Y."/>
        </authorList>
    </citation>
    <scope>NUCLEOTIDE SEQUENCE</scope>
    <source>
        <strain evidence="10">PKUAC-SCTA174</strain>
    </source>
</reference>
<dbReference type="Pfam" id="PF12950">
    <property type="entry name" value="TaqI_C"/>
    <property type="match status" value="1"/>
</dbReference>
<dbReference type="InterPro" id="IPR002052">
    <property type="entry name" value="DNA_methylase_N6_adenine_CS"/>
</dbReference>
<evidence type="ECO:0000256" key="1">
    <source>
        <dbReference type="ARBA" id="ARBA00011900"/>
    </source>
</evidence>
<evidence type="ECO:0000256" key="6">
    <source>
        <dbReference type="ARBA" id="ARBA00023125"/>
    </source>
</evidence>
<protein>
    <recommendedName>
        <fullName evidence="1">site-specific DNA-methyltransferase (adenine-specific)</fullName>
        <ecNumber evidence="1">2.1.1.72</ecNumber>
    </recommendedName>
</protein>
<dbReference type="GO" id="GO:0009007">
    <property type="term" value="F:site-specific DNA-methyltransferase (adenine-specific) activity"/>
    <property type="evidence" value="ECO:0007669"/>
    <property type="project" value="UniProtKB-EC"/>
</dbReference>
<dbReference type="GO" id="GO:0003677">
    <property type="term" value="F:DNA binding"/>
    <property type="evidence" value="ECO:0007669"/>
    <property type="project" value="UniProtKB-KW"/>
</dbReference>
<keyword evidence="3" id="KW-0808">Transferase</keyword>
<dbReference type="GO" id="GO:0009307">
    <property type="term" value="P:DNA restriction-modification system"/>
    <property type="evidence" value="ECO:0007669"/>
    <property type="project" value="UniProtKB-KW"/>
</dbReference>
<feature type="domain" description="TaqI-like C-terminal specificity" evidence="9">
    <location>
        <begin position="523"/>
        <end position="647"/>
    </location>
</feature>
<keyword evidence="6" id="KW-0238">DNA-binding</keyword>
<dbReference type="PRINTS" id="PR00507">
    <property type="entry name" value="N12N6MTFRASE"/>
</dbReference>
<dbReference type="AlphaFoldDB" id="A0A9E9C8U2"/>
<evidence type="ECO:0000313" key="10">
    <source>
        <dbReference type="EMBL" id="WAL60663.1"/>
    </source>
</evidence>
<dbReference type="EC" id="2.1.1.72" evidence="1"/>
<gene>
    <name evidence="10" type="ORF">OXH18_01300</name>
</gene>
<evidence type="ECO:0000259" key="8">
    <source>
        <dbReference type="Pfam" id="PF07669"/>
    </source>
</evidence>
<evidence type="ECO:0000259" key="9">
    <source>
        <dbReference type="Pfam" id="PF12950"/>
    </source>
</evidence>
<dbReference type="Proteomes" id="UP001163152">
    <property type="component" value="Chromosome"/>
</dbReference>
<dbReference type="PROSITE" id="PS00092">
    <property type="entry name" value="N6_MTASE"/>
    <property type="match status" value="1"/>
</dbReference>
<evidence type="ECO:0000256" key="5">
    <source>
        <dbReference type="ARBA" id="ARBA00022747"/>
    </source>
</evidence>
<feature type="domain" description="Type II methyltransferase M.TaqI-like" evidence="8">
    <location>
        <begin position="248"/>
        <end position="414"/>
    </location>
</feature>
<dbReference type="InterPro" id="IPR029063">
    <property type="entry name" value="SAM-dependent_MTases_sf"/>
</dbReference>
<name>A0A9E9C8U2_9CYAN</name>
<evidence type="ECO:0000256" key="7">
    <source>
        <dbReference type="ARBA" id="ARBA00047942"/>
    </source>
</evidence>
<dbReference type="InterPro" id="IPR025931">
    <property type="entry name" value="TaqI_C"/>
</dbReference>
<dbReference type="SUPFAM" id="SSF53335">
    <property type="entry name" value="S-adenosyl-L-methionine-dependent methyltransferases"/>
    <property type="match status" value="1"/>
</dbReference>
<dbReference type="Pfam" id="PF07669">
    <property type="entry name" value="Eco57I"/>
    <property type="match status" value="1"/>
</dbReference>
<keyword evidence="2 10" id="KW-0489">Methyltransferase</keyword>
<keyword evidence="11" id="KW-1185">Reference proteome</keyword>
<accession>A0A9E9C8U2</accession>
<dbReference type="InterPro" id="IPR011639">
    <property type="entry name" value="MethylTrfase_TaqI-like_dom"/>
</dbReference>
<dbReference type="EMBL" id="CP113797">
    <property type="protein sequence ID" value="WAL60663.1"/>
    <property type="molecule type" value="Genomic_DNA"/>
</dbReference>
<evidence type="ECO:0000313" key="11">
    <source>
        <dbReference type="Proteomes" id="UP001163152"/>
    </source>
</evidence>
<organism evidence="10 11">
    <name type="scientific">Thermocoleostomius sinensis A174</name>
    <dbReference type="NCBI Taxonomy" id="2016057"/>
    <lineage>
        <taxon>Bacteria</taxon>
        <taxon>Bacillati</taxon>
        <taxon>Cyanobacteriota</taxon>
        <taxon>Cyanophyceae</taxon>
        <taxon>Oculatellales</taxon>
        <taxon>Oculatellaceae</taxon>
        <taxon>Thermocoleostomius</taxon>
    </lineage>
</organism>
<dbReference type="PANTHER" id="PTHR33841">
    <property type="entry name" value="DNA METHYLTRANSFERASE YEEA-RELATED"/>
    <property type="match status" value="1"/>
</dbReference>
<evidence type="ECO:0000256" key="4">
    <source>
        <dbReference type="ARBA" id="ARBA00022691"/>
    </source>
</evidence>
<dbReference type="GO" id="GO:0032259">
    <property type="term" value="P:methylation"/>
    <property type="evidence" value="ECO:0007669"/>
    <property type="project" value="UniProtKB-KW"/>
</dbReference>